<name>A0A4D7APX0_9HYPH</name>
<accession>A0A4D7APX0</accession>
<dbReference type="Proteomes" id="UP000298781">
    <property type="component" value="Chromosome"/>
</dbReference>
<dbReference type="AlphaFoldDB" id="A0A4D7APX0"/>
<organism evidence="1 2">
    <name type="scientific">Phreatobacter stygius</name>
    <dbReference type="NCBI Taxonomy" id="1940610"/>
    <lineage>
        <taxon>Bacteria</taxon>
        <taxon>Pseudomonadati</taxon>
        <taxon>Pseudomonadota</taxon>
        <taxon>Alphaproteobacteria</taxon>
        <taxon>Hyphomicrobiales</taxon>
        <taxon>Phreatobacteraceae</taxon>
        <taxon>Phreatobacter</taxon>
    </lineage>
</organism>
<dbReference type="PANTHER" id="PTHR38605:SF1">
    <property type="entry name" value="ATPASE"/>
    <property type="match status" value="1"/>
</dbReference>
<dbReference type="OrthoDB" id="9777645at2"/>
<dbReference type="KEGG" id="pstg:E8M01_01545"/>
<dbReference type="PIRSF" id="PIRSF019381">
    <property type="entry name" value="YcjX"/>
    <property type="match status" value="1"/>
</dbReference>
<dbReference type="RefSeq" id="WP_136958502.1">
    <property type="nucleotide sequence ID" value="NZ_CP039690.1"/>
</dbReference>
<dbReference type="Pfam" id="PF04317">
    <property type="entry name" value="DUF463"/>
    <property type="match status" value="1"/>
</dbReference>
<sequence length="479" mass="52356">MAWTGFLNESRLAARSIAAYATDWVSPTLRLGVTGLSRSGKTVFITALVHGLLTASRWPVFEAQAQGRIARVRLEPQPDDGIQRFAYEDHLASLTGPDRVWPEGTKRISEIRLAIDFASNSGLMRGTEKTLTLDIVDYPGEWLLDLPLLAQSYGEWSRRSLEAAGNPPRKGLSGAWLAALAEVDPFARADETTARRLAELFTSYLKACRDERVSLSTLPPGRFLLPGEMEGSPALTFAPMELGGREPPGDSLAALMEKRFESYKRLVVMPFYANHFATLDRQIVLVDALAALNAGPPALADLELALADVLTAFRPGRNSFVSAILARRIDKILFAATKADHLHQVSHDRLEALLGRLTERAIKRAEFAGAQVDAVALASLRATRETTVNRRGEALACIVGTPLPGETAGNETFDGRSEIAVFPGELPADPAALFTGPTAFDGEDYRFVRFRPPPADPLRPLPHIRLDRAVEFLIGDRLT</sequence>
<protein>
    <submittedName>
        <fullName evidence="1">YcjX family protein</fullName>
    </submittedName>
</protein>
<dbReference type="InterPro" id="IPR007413">
    <property type="entry name" value="YcjX-like"/>
</dbReference>
<reference evidence="1 2" key="1">
    <citation type="submission" date="2019-04" db="EMBL/GenBank/DDBJ databases">
        <title>Phreatobacter aquaticus sp. nov.</title>
        <authorList>
            <person name="Choi A."/>
        </authorList>
    </citation>
    <scope>NUCLEOTIDE SEQUENCE [LARGE SCALE GENOMIC DNA]</scope>
    <source>
        <strain evidence="1 2">KCTC 52518</strain>
    </source>
</reference>
<gene>
    <name evidence="1" type="ORF">E8M01_01545</name>
</gene>
<dbReference type="EMBL" id="CP039690">
    <property type="protein sequence ID" value="QCI63039.1"/>
    <property type="molecule type" value="Genomic_DNA"/>
</dbReference>
<keyword evidence="2" id="KW-1185">Reference proteome</keyword>
<proteinExistence type="predicted"/>
<dbReference type="PANTHER" id="PTHR38605">
    <property type="entry name" value="ATPASE-RELATED"/>
    <property type="match status" value="1"/>
</dbReference>
<evidence type="ECO:0000313" key="1">
    <source>
        <dbReference type="EMBL" id="QCI63039.1"/>
    </source>
</evidence>
<evidence type="ECO:0000313" key="2">
    <source>
        <dbReference type="Proteomes" id="UP000298781"/>
    </source>
</evidence>